<dbReference type="PANTHER" id="PTHR43046:SF14">
    <property type="entry name" value="MUTT_NUDIX FAMILY PROTEIN"/>
    <property type="match status" value="1"/>
</dbReference>
<dbReference type="Gene3D" id="3.90.79.10">
    <property type="entry name" value="Nucleoside Triphosphate Pyrophosphohydrolase"/>
    <property type="match status" value="1"/>
</dbReference>
<dbReference type="InterPro" id="IPR020084">
    <property type="entry name" value="NUDIX_hydrolase_CS"/>
</dbReference>
<keyword evidence="6" id="KW-1185">Reference proteome</keyword>
<evidence type="ECO:0000313" key="7">
    <source>
        <dbReference type="Proteomes" id="UP000325030"/>
    </source>
</evidence>
<evidence type="ECO:0000259" key="3">
    <source>
        <dbReference type="PROSITE" id="PS51462"/>
    </source>
</evidence>
<gene>
    <name evidence="4" type="ORF">IC006_2550</name>
    <name evidence="5" type="ORF">IC007_2564</name>
</gene>
<dbReference type="PROSITE" id="PS51462">
    <property type="entry name" value="NUDIX"/>
    <property type="match status" value="1"/>
</dbReference>
<dbReference type="SUPFAM" id="SSF55811">
    <property type="entry name" value="Nudix"/>
    <property type="match status" value="1"/>
</dbReference>
<dbReference type="OrthoDB" id="45616at2157"/>
<dbReference type="AlphaFoldDB" id="A0A510E671"/>
<dbReference type="EMBL" id="AP018929">
    <property type="protein sequence ID" value="BBG25215.1"/>
    <property type="molecule type" value="Genomic_DNA"/>
</dbReference>
<dbReference type="InterPro" id="IPR015797">
    <property type="entry name" value="NUDIX_hydrolase-like_dom_sf"/>
</dbReference>
<sequence>MVKKCIVAGGILIEDDKVLLIKHKKLGKWLYPGGHVEENETPHEAAEREFLEETGLRVNVIGDKFETNDPLVSPEPLPITISMETVNYPDVTHLHYDMIFLVKRIGGELSEGKWFSYQEIDQLDTYENVRQILKMAFDRKKGI</sequence>
<dbReference type="CDD" id="cd03674">
    <property type="entry name" value="NUDIX_Hydrolase"/>
    <property type="match status" value="1"/>
</dbReference>
<protein>
    <submittedName>
        <fullName evidence="5">ADP-ribose pyrophosphatase</fullName>
    </submittedName>
</protein>
<dbReference type="InterPro" id="IPR020476">
    <property type="entry name" value="Nudix_hydrolase"/>
</dbReference>
<accession>A0A510DYC7</accession>
<dbReference type="PROSITE" id="PS00893">
    <property type="entry name" value="NUDIX_BOX"/>
    <property type="match status" value="1"/>
</dbReference>
<dbReference type="InterPro" id="IPR000086">
    <property type="entry name" value="NUDIX_hydrolase_dom"/>
</dbReference>
<dbReference type="STRING" id="1294262.GCA_001316085_01435"/>
<comment type="cofactor">
    <cofactor evidence="1">
        <name>Mg(2+)</name>
        <dbReference type="ChEBI" id="CHEBI:18420"/>
    </cofactor>
</comment>
<evidence type="ECO:0000313" key="5">
    <source>
        <dbReference type="EMBL" id="BBG28009.1"/>
    </source>
</evidence>
<evidence type="ECO:0000256" key="2">
    <source>
        <dbReference type="ARBA" id="ARBA00022801"/>
    </source>
</evidence>
<accession>A0A510E671</accession>
<dbReference type="Proteomes" id="UP000325030">
    <property type="component" value="Chromosome"/>
</dbReference>
<dbReference type="PANTHER" id="PTHR43046">
    <property type="entry name" value="GDP-MANNOSE MANNOSYL HYDROLASE"/>
    <property type="match status" value="1"/>
</dbReference>
<dbReference type="Pfam" id="PF00293">
    <property type="entry name" value="NUDIX"/>
    <property type="match status" value="1"/>
</dbReference>
<reference evidence="5 6" key="2">
    <citation type="journal article" date="2020" name="Int. J. Syst. Evol. Microbiol.">
        <title>Sulfuracidifex tepidarius gen. nov., sp. nov. and transfer of Sulfolobus metallicus Huber and Stetter 1992 to the genus Sulfuracidifex as Sulfuracidifex metallicus comb. nov.</title>
        <authorList>
            <person name="Itoh T."/>
            <person name="Miura T."/>
            <person name="Sakai H.D."/>
            <person name="Kato S."/>
            <person name="Ohkuma M."/>
            <person name="Takashina T."/>
        </authorList>
    </citation>
    <scope>NUCLEOTIDE SEQUENCE</scope>
    <source>
        <strain evidence="4 6">IC-006</strain>
        <strain evidence="5">IC-007</strain>
    </source>
</reference>
<dbReference type="EMBL" id="AP018930">
    <property type="protein sequence ID" value="BBG28009.1"/>
    <property type="molecule type" value="Genomic_DNA"/>
</dbReference>
<dbReference type="GO" id="GO:0016787">
    <property type="term" value="F:hydrolase activity"/>
    <property type="evidence" value="ECO:0007669"/>
    <property type="project" value="UniProtKB-KW"/>
</dbReference>
<evidence type="ECO:0000313" key="6">
    <source>
        <dbReference type="Proteomes" id="UP000322983"/>
    </source>
</evidence>
<dbReference type="GeneID" id="41718836"/>
<evidence type="ECO:0000313" key="4">
    <source>
        <dbReference type="EMBL" id="BBG25215.1"/>
    </source>
</evidence>
<dbReference type="Proteomes" id="UP000322983">
    <property type="component" value="Chromosome"/>
</dbReference>
<evidence type="ECO:0000256" key="1">
    <source>
        <dbReference type="ARBA" id="ARBA00001946"/>
    </source>
</evidence>
<reference evidence="7" key="1">
    <citation type="submission" date="2018-09" db="EMBL/GenBank/DDBJ databases">
        <title>Complete Genome Sequencing of Sulfolobus sp. JCM 16834.</title>
        <authorList>
            <person name="Kato S."/>
            <person name="Itoh T."/>
            <person name="Ohkuma M."/>
        </authorList>
    </citation>
    <scope>NUCLEOTIDE SEQUENCE [LARGE SCALE GENOMIC DNA]</scope>
    <source>
        <strain evidence="7">IC-007</strain>
    </source>
</reference>
<organism evidence="5 7">
    <name type="scientific">Sulfuracidifex tepidarius</name>
    <dbReference type="NCBI Taxonomy" id="1294262"/>
    <lineage>
        <taxon>Archaea</taxon>
        <taxon>Thermoproteota</taxon>
        <taxon>Thermoprotei</taxon>
        <taxon>Sulfolobales</taxon>
        <taxon>Sulfolobaceae</taxon>
        <taxon>Sulfuracidifex</taxon>
    </lineage>
</organism>
<name>A0A510E671_9CREN</name>
<feature type="domain" description="Nudix hydrolase" evidence="3">
    <location>
        <begin position="3"/>
        <end position="137"/>
    </location>
</feature>
<keyword evidence="2" id="KW-0378">Hydrolase</keyword>
<dbReference type="KEGG" id="step:IC006_2550"/>
<dbReference type="PRINTS" id="PR00502">
    <property type="entry name" value="NUDIXFAMILY"/>
</dbReference>
<proteinExistence type="predicted"/>
<dbReference type="RefSeq" id="WP_054845783.1">
    <property type="nucleotide sequence ID" value="NZ_AP018929.1"/>
</dbReference>